<dbReference type="Gene3D" id="1.25.40.10">
    <property type="entry name" value="Tetratricopeptide repeat domain"/>
    <property type="match status" value="1"/>
</dbReference>
<keyword evidence="2" id="KW-0802">TPR repeat</keyword>
<evidence type="ECO:0000256" key="2">
    <source>
        <dbReference type="ARBA" id="ARBA00022803"/>
    </source>
</evidence>
<dbReference type="Proteomes" id="UP001146120">
    <property type="component" value="Unassembled WGS sequence"/>
</dbReference>
<dbReference type="GO" id="GO:0000030">
    <property type="term" value="F:mannosyltransferase activity"/>
    <property type="evidence" value="ECO:0007669"/>
    <property type="project" value="TreeGrafter"/>
</dbReference>
<comment type="caution">
    <text evidence="4">The sequence shown here is derived from an EMBL/GenBank/DDBJ whole genome shotgun (WGS) entry which is preliminary data.</text>
</comment>
<reference evidence="4" key="1">
    <citation type="submission" date="2022-11" db="EMBL/GenBank/DDBJ databases">
        <authorList>
            <person name="Morgan W.R."/>
            <person name="Tartar A."/>
        </authorList>
    </citation>
    <scope>NUCLEOTIDE SEQUENCE</scope>
    <source>
        <strain evidence="4">ARSEF 373</strain>
    </source>
</reference>
<feature type="transmembrane region" description="Helical" evidence="3">
    <location>
        <begin position="369"/>
        <end position="386"/>
    </location>
</feature>
<dbReference type="GO" id="GO:0005783">
    <property type="term" value="C:endoplasmic reticulum"/>
    <property type="evidence" value="ECO:0007669"/>
    <property type="project" value="TreeGrafter"/>
</dbReference>
<dbReference type="PANTHER" id="PTHR44227">
    <property type="match status" value="1"/>
</dbReference>
<organism evidence="4 5">
    <name type="scientific">Lagenidium giganteum</name>
    <dbReference type="NCBI Taxonomy" id="4803"/>
    <lineage>
        <taxon>Eukaryota</taxon>
        <taxon>Sar</taxon>
        <taxon>Stramenopiles</taxon>
        <taxon>Oomycota</taxon>
        <taxon>Peronosporomycetes</taxon>
        <taxon>Pythiales</taxon>
        <taxon>Pythiaceae</taxon>
    </lineage>
</organism>
<keyword evidence="1" id="KW-0677">Repeat</keyword>
<sequence length="666" mass="75521">MTDQDGCAFVTSWRTPLPTIAVSAVCVITLSLYLFPLVLDPLAEWEFLFQWDDEANFHDNAVIQELSWSNLYRMATMEHINVYEPLGWLLKALVFQLVGHDARLVRVTTAILHVLAASLLVPVSLQVLELLCTSKSIETQREPAAAERNDQKRCGGAMWNGCCISALIYAVHPLNVEVVGWPSAQPYALAALFANASAYCYFEGMRLRLHSQSHRFSQPLWGVASTSLYLCAVLSKSVCVLLPSAFVLLELALWINAQAPRADDQTASAASNDCGSLAHNALMAITSVLKRTWSHLLVLVVFVGVTISSNRHGTHIDADVLNLNGRERVLKMLITPAWTIQHLVWPAQLRVHYQLREDAMQLIRNAECLLSVAFLTLLVIGCFWLFQRSGGRNSEHMMALLYFIIMALPTCGLIQHGMVTLSSNRYAYFPSAVFVPYGGHLFAKNLFGVGSPRHTQPKREIQPANERETVRADVSHASSNLVDCNIRWSALLVVLSTLMVITLQELDYWQNEEKLYSRALELDPTDWRLLDARVHALMRANRCGENYDDCRPYWEVSYHVSPRKTLKAKLQRTKLKYFLGMRDSACDDYFELLRRHPYSCHVHNNVGICYVRRKQLDLARRHFLLAAQSPGYEYHHDTPKMNLEAFDARSVHHTMTGELFEGRLMY</sequence>
<keyword evidence="3" id="KW-1133">Transmembrane helix</keyword>
<dbReference type="InterPro" id="IPR052346">
    <property type="entry name" value="O-mannosyl-transferase_TMTC"/>
</dbReference>
<proteinExistence type="predicted"/>
<dbReference type="GO" id="GO:0030968">
    <property type="term" value="P:endoplasmic reticulum unfolded protein response"/>
    <property type="evidence" value="ECO:0007669"/>
    <property type="project" value="TreeGrafter"/>
</dbReference>
<keyword evidence="3" id="KW-0812">Transmembrane</keyword>
<accession>A0AAV2ZNS9</accession>
<evidence type="ECO:0008006" key="6">
    <source>
        <dbReference type="Google" id="ProtNLM"/>
    </source>
</evidence>
<feature type="transmembrane region" description="Helical" evidence="3">
    <location>
        <begin position="20"/>
        <end position="39"/>
    </location>
</feature>
<keyword evidence="5" id="KW-1185">Reference proteome</keyword>
<dbReference type="GO" id="GO:0035269">
    <property type="term" value="P:protein O-linked glycosylation via mannose"/>
    <property type="evidence" value="ECO:0007669"/>
    <property type="project" value="TreeGrafter"/>
</dbReference>
<gene>
    <name evidence="4" type="ORF">N0F65_007595</name>
</gene>
<evidence type="ECO:0000313" key="5">
    <source>
        <dbReference type="Proteomes" id="UP001146120"/>
    </source>
</evidence>
<dbReference type="AlphaFoldDB" id="A0AAV2ZNS9"/>
<dbReference type="InterPro" id="IPR011990">
    <property type="entry name" value="TPR-like_helical_dom_sf"/>
</dbReference>
<dbReference type="EMBL" id="DAKRPA010000001">
    <property type="protein sequence ID" value="DBA05433.1"/>
    <property type="molecule type" value="Genomic_DNA"/>
</dbReference>
<protein>
    <recommendedName>
        <fullName evidence="6">Dolichyl-phosphate-mannose--protein mannosyltransferase</fullName>
    </recommendedName>
</protein>
<evidence type="ECO:0000256" key="3">
    <source>
        <dbReference type="SAM" id="Phobius"/>
    </source>
</evidence>
<reference evidence="4" key="2">
    <citation type="journal article" date="2023" name="Microbiol Resour">
        <title>Decontamination and Annotation of the Draft Genome Sequence of the Oomycete Lagenidium giganteum ARSEF 373.</title>
        <authorList>
            <person name="Morgan W.R."/>
            <person name="Tartar A."/>
        </authorList>
    </citation>
    <scope>NUCLEOTIDE SEQUENCE</scope>
    <source>
        <strain evidence="4">ARSEF 373</strain>
    </source>
</reference>
<evidence type="ECO:0000313" key="4">
    <source>
        <dbReference type="EMBL" id="DBA05433.1"/>
    </source>
</evidence>
<name>A0AAV2ZNS9_9STRA</name>
<dbReference type="PANTHER" id="PTHR44227:SF3">
    <property type="entry name" value="PROTEIN O-MANNOSYL-TRANSFERASE TMTC4"/>
    <property type="match status" value="1"/>
</dbReference>
<dbReference type="SUPFAM" id="SSF48452">
    <property type="entry name" value="TPR-like"/>
    <property type="match status" value="1"/>
</dbReference>
<keyword evidence="3" id="KW-0472">Membrane</keyword>
<feature type="transmembrane region" description="Helical" evidence="3">
    <location>
        <begin position="398"/>
        <end position="418"/>
    </location>
</feature>
<evidence type="ECO:0000256" key="1">
    <source>
        <dbReference type="ARBA" id="ARBA00022737"/>
    </source>
</evidence>